<keyword evidence="2" id="KW-1185">Reference proteome</keyword>
<accession>A0A4Y1LUW6</accession>
<dbReference type="EMBL" id="MK797984">
    <property type="protein sequence ID" value="QCG76180.1"/>
    <property type="molecule type" value="Genomic_DNA"/>
</dbReference>
<gene>
    <name evidence="1" type="ORF">EST35_0299</name>
</gene>
<name>A0A4Y1LUW6_9CAUD</name>
<sequence length="144" mass="16266">MSIRKSVLMLQGASFDGEMKIVGERVRADNFFGFTDGIHTVSMSYYNFKGYFMLQGTLSMNPEESDWFNIDVTERNRRTTVLRFPEDPAHPTGEKNGDTGTKAFTFIGNFTYLRAVVSWEGYIPPPVLVTNEDMGSVDKVLLAM</sequence>
<proteinExistence type="predicted"/>
<evidence type="ECO:0000313" key="1">
    <source>
        <dbReference type="EMBL" id="QCG76180.1"/>
    </source>
</evidence>
<organism evidence="1 2">
    <name type="scientific">Pseudomonas phage vB_PaeM_PA5oct</name>
    <dbReference type="NCBI Taxonomy" id="2163605"/>
    <lineage>
        <taxon>Viruses</taxon>
        <taxon>Duplodnaviria</taxon>
        <taxon>Heunggongvirae</taxon>
        <taxon>Uroviricota</taxon>
        <taxon>Caudoviricetes</taxon>
        <taxon>Arenbergviridae</taxon>
        <taxon>Wroclawvirus</taxon>
        <taxon>Wroclawvirus PA5oct</taxon>
    </lineage>
</organism>
<reference evidence="2" key="1">
    <citation type="journal article" date="2020" name="bioRxiv">
        <title>Integrative omics analysis of Pseudomonas aeruginosa virus PA5oct highlights the molecular complexity of jumbo phages.</title>
        <authorList>
            <person name="Lood C."/>
            <person name="Danis-Wlodarczyk K."/>
            <person name="Blasdel B.G."/>
            <person name="Jang H.B."/>
            <person name="Vandenheuvel D."/>
            <person name="Briers Y."/>
            <person name="Noben J.-P."/>
            <person name="van Noort V."/>
            <person name="Drulis-Kawa Z."/>
            <person name="Lavigne R."/>
        </authorList>
    </citation>
    <scope>NUCLEOTIDE SEQUENCE [LARGE SCALE GENOMIC DNA]</scope>
</reference>
<protein>
    <submittedName>
        <fullName evidence="1">Structural protein</fullName>
    </submittedName>
</protein>
<evidence type="ECO:0000313" key="2">
    <source>
        <dbReference type="Proteomes" id="UP000316733"/>
    </source>
</evidence>
<dbReference type="Proteomes" id="UP000316733">
    <property type="component" value="Segment"/>
</dbReference>